<dbReference type="GeneID" id="43588166"/>
<dbReference type="KEGG" id="ksn:43588166"/>
<protein>
    <submittedName>
        <fullName evidence="1">Uncharacterized protein</fullName>
    </submittedName>
</protein>
<dbReference type="EMBL" id="CP144057">
    <property type="protein sequence ID" value="WWD19761.1"/>
    <property type="molecule type" value="Genomic_DNA"/>
</dbReference>
<proteinExistence type="predicted"/>
<dbReference type="RefSeq" id="XP_065823521.1">
    <property type="nucleotide sequence ID" value="XM_065967449.1"/>
</dbReference>
<gene>
    <name evidence="1" type="ORF">CI109_104225</name>
</gene>
<dbReference type="GO" id="GO:0005085">
    <property type="term" value="F:guanyl-nucleotide exchange factor activity"/>
    <property type="evidence" value="ECO:0007669"/>
    <property type="project" value="InterPro"/>
</dbReference>
<dbReference type="InterPro" id="IPR040144">
    <property type="entry name" value="RAP1GDS1"/>
</dbReference>
<reference evidence="1" key="2">
    <citation type="submission" date="2024-01" db="EMBL/GenBank/DDBJ databases">
        <title>Comparative genomics of Cryptococcus and Kwoniella reveals pathogenesis evolution and contrasting modes of karyotype evolution via chromosome fusion or intercentromeric recombination.</title>
        <authorList>
            <person name="Coelho M.A."/>
            <person name="David-Palma M."/>
            <person name="Shea T."/>
            <person name="Bowers K."/>
            <person name="McGinley-Smith S."/>
            <person name="Mohammad A.W."/>
            <person name="Gnirke A."/>
            <person name="Yurkov A.M."/>
            <person name="Nowrousian M."/>
            <person name="Sun S."/>
            <person name="Cuomo C.A."/>
            <person name="Heitman J."/>
        </authorList>
    </citation>
    <scope>NUCLEOTIDE SEQUENCE</scope>
    <source>
        <strain evidence="1">CBS 12478</strain>
    </source>
</reference>
<dbReference type="InterPro" id="IPR011989">
    <property type="entry name" value="ARM-like"/>
</dbReference>
<evidence type="ECO:0000313" key="2">
    <source>
        <dbReference type="Proteomes" id="UP000322225"/>
    </source>
</evidence>
<organism evidence="1 2">
    <name type="scientific">Kwoniella shandongensis</name>
    <dbReference type="NCBI Taxonomy" id="1734106"/>
    <lineage>
        <taxon>Eukaryota</taxon>
        <taxon>Fungi</taxon>
        <taxon>Dikarya</taxon>
        <taxon>Basidiomycota</taxon>
        <taxon>Agaricomycotina</taxon>
        <taxon>Tremellomycetes</taxon>
        <taxon>Tremellales</taxon>
        <taxon>Cryptococcaceae</taxon>
        <taxon>Kwoniella</taxon>
    </lineage>
</organism>
<accession>A0AAJ8LM73</accession>
<dbReference type="Gene3D" id="1.25.10.10">
    <property type="entry name" value="Leucine-rich Repeat Variant"/>
    <property type="match status" value="2"/>
</dbReference>
<dbReference type="PANTHER" id="PTHR10957">
    <property type="entry name" value="RAP1 GTPASE-GDP DISSOCIATION STIMULATOR 1"/>
    <property type="match status" value="1"/>
</dbReference>
<reference evidence="1" key="1">
    <citation type="submission" date="2017-08" db="EMBL/GenBank/DDBJ databases">
        <authorList>
            <person name="Cuomo C."/>
            <person name="Billmyre B."/>
            <person name="Heitman J."/>
        </authorList>
    </citation>
    <scope>NUCLEOTIDE SEQUENCE</scope>
    <source>
        <strain evidence="1">CBS 12478</strain>
    </source>
</reference>
<evidence type="ECO:0000313" key="1">
    <source>
        <dbReference type="EMBL" id="WWD19761.1"/>
    </source>
</evidence>
<keyword evidence="2" id="KW-1185">Reference proteome</keyword>
<dbReference type="InterPro" id="IPR016024">
    <property type="entry name" value="ARM-type_fold"/>
</dbReference>
<name>A0AAJ8LM73_9TREE</name>
<dbReference type="Proteomes" id="UP000322225">
    <property type="component" value="Chromosome 7"/>
</dbReference>
<dbReference type="SUPFAM" id="SSF48371">
    <property type="entry name" value="ARM repeat"/>
    <property type="match status" value="1"/>
</dbReference>
<dbReference type="AlphaFoldDB" id="A0AAJ8LM73"/>
<sequence>MSGATLNASELVSSVDALVKTATSNLMVVRDSMGGSVLPEVLVNILKAGEGEHPSEDVERQVGRVAANLVVDHAGYIEAALSASAFRDVNRKGVTPALQALVASFHNLVVDGHSTGLETSAESIARTCAAAVSMWLPLGRTAASSEESAEVESLLHFLSSACSIFGTCFSVDVPPVDALRSAVTSADKSPAVEVMLDFVEYGSFPSQWKEAMEEEGSDEEETLDCGKIFGTAKADIIKALVAISCGFKDGAAPCPYWSRMKSWLGKDIAERNDLVDCALLSYGNSIQDDCKAVALLNGESSILPVITRLLDPSTPATTQHSVIGLVRNLSISLRNKVTLTQAGVLDKLMEMKVWSSERDSLGSIQGGVISIVKNLCRDDPDNSEHFVANYKEPLLDLLGRSEDPAMRFEGTRVFVNVIKSLSRTGLTDLADERIVRLLVTMLRDGSQYVILQNEAIIALSLLATFGPESTGELAHLRRELMSDALVKLNLEDDHGESESGLQVLQRMCDGEDSTRQEIRHNAETLMNKL</sequence>